<dbReference type="EMBL" id="CAJVQC010018808">
    <property type="protein sequence ID" value="CAG8696125.1"/>
    <property type="molecule type" value="Genomic_DNA"/>
</dbReference>
<sequence>NNAEQIEISSQKNISDDSMQLNMSGDKSVSETAPQEIVFYFLLVKDTKDKDKIIQKTDREYISIELAD</sequence>
<comment type="caution">
    <text evidence="1">The sequence shown here is derived from an EMBL/GenBank/DDBJ whole genome shotgun (WGS) entry which is preliminary data.</text>
</comment>
<evidence type="ECO:0000313" key="2">
    <source>
        <dbReference type="Proteomes" id="UP000789920"/>
    </source>
</evidence>
<proteinExistence type="predicted"/>
<dbReference type="Proteomes" id="UP000789920">
    <property type="component" value="Unassembled WGS sequence"/>
</dbReference>
<evidence type="ECO:0000313" key="1">
    <source>
        <dbReference type="EMBL" id="CAG8696125.1"/>
    </source>
</evidence>
<reference evidence="1" key="1">
    <citation type="submission" date="2021-06" db="EMBL/GenBank/DDBJ databases">
        <authorList>
            <person name="Kallberg Y."/>
            <person name="Tangrot J."/>
            <person name="Rosling A."/>
        </authorList>
    </citation>
    <scope>NUCLEOTIDE SEQUENCE</scope>
    <source>
        <strain evidence="1">MA461A</strain>
    </source>
</reference>
<feature type="non-terminal residue" evidence="1">
    <location>
        <position position="1"/>
    </location>
</feature>
<organism evidence="1 2">
    <name type="scientific">Racocetra persica</name>
    <dbReference type="NCBI Taxonomy" id="160502"/>
    <lineage>
        <taxon>Eukaryota</taxon>
        <taxon>Fungi</taxon>
        <taxon>Fungi incertae sedis</taxon>
        <taxon>Mucoromycota</taxon>
        <taxon>Glomeromycotina</taxon>
        <taxon>Glomeromycetes</taxon>
        <taxon>Diversisporales</taxon>
        <taxon>Gigasporaceae</taxon>
        <taxon>Racocetra</taxon>
    </lineage>
</organism>
<name>A0ACA9PB22_9GLOM</name>
<protein>
    <submittedName>
        <fullName evidence="1">36563_t:CDS:1</fullName>
    </submittedName>
</protein>
<keyword evidence="2" id="KW-1185">Reference proteome</keyword>
<accession>A0ACA9PB22</accession>
<gene>
    <name evidence="1" type="ORF">RPERSI_LOCUS9788</name>
</gene>